<evidence type="ECO:0000313" key="2">
    <source>
        <dbReference type="Proteomes" id="UP000018890"/>
    </source>
</evidence>
<dbReference type="AlphaFoldDB" id="W4Q592"/>
<gene>
    <name evidence="1" type="ORF">JCM9140_3231</name>
</gene>
<proteinExistence type="predicted"/>
<sequence length="187" mass="22420">MRAYSERNLMQAEIKGRSPFLKLITPSKASIKISLPDDVYFRMKNLCDDVTKLIEEQYRPDDLLQLLLDDIVDHVRETQDVKGMHQLFLERDKSTYNVRLKYYQKREEETEPLYPMKKPQPNDEIKMVYMRLVREDILRMEILFSDMAELFPNHHFTVERVLEILLIDFIEKYKRGEAINVIKSVFS</sequence>
<accession>W4Q592</accession>
<dbReference type="OrthoDB" id="2691320at2"/>
<name>W4Q592_9BACI</name>
<dbReference type="STRING" id="1236970.JCM9140_3231"/>
<organism evidence="1 2">
    <name type="scientific">Halalkalibacter wakoensis JCM 9140</name>
    <dbReference type="NCBI Taxonomy" id="1236970"/>
    <lineage>
        <taxon>Bacteria</taxon>
        <taxon>Bacillati</taxon>
        <taxon>Bacillota</taxon>
        <taxon>Bacilli</taxon>
        <taxon>Bacillales</taxon>
        <taxon>Bacillaceae</taxon>
        <taxon>Halalkalibacter</taxon>
    </lineage>
</organism>
<comment type="caution">
    <text evidence="1">The sequence shown here is derived from an EMBL/GenBank/DDBJ whole genome shotgun (WGS) entry which is preliminary data.</text>
</comment>
<keyword evidence="2" id="KW-1185">Reference proteome</keyword>
<evidence type="ECO:0000313" key="1">
    <source>
        <dbReference type="EMBL" id="GAE27115.1"/>
    </source>
</evidence>
<dbReference type="Proteomes" id="UP000018890">
    <property type="component" value="Unassembled WGS sequence"/>
</dbReference>
<protein>
    <submittedName>
        <fullName evidence="1">Uncharacterized protein</fullName>
    </submittedName>
</protein>
<dbReference type="RefSeq" id="WP_034747813.1">
    <property type="nucleotide sequence ID" value="NZ_BAUT01000039.1"/>
</dbReference>
<dbReference type="EMBL" id="BAUT01000039">
    <property type="protein sequence ID" value="GAE27115.1"/>
    <property type="molecule type" value="Genomic_DNA"/>
</dbReference>
<reference evidence="1" key="1">
    <citation type="journal article" date="2014" name="Genome Announc.">
        <title>Draft Genome Sequences of Three Alkaliphilic Bacillus Strains, Bacillus wakoensis JCM 9140T, Bacillus akibai JCM 9157T, and Bacillus hemicellulosilyticus JCM 9152T.</title>
        <authorList>
            <person name="Yuki M."/>
            <person name="Oshima K."/>
            <person name="Suda W."/>
            <person name="Oshida Y."/>
            <person name="Kitamura K."/>
            <person name="Iida T."/>
            <person name="Hattori M."/>
            <person name="Ohkuma M."/>
        </authorList>
    </citation>
    <scope>NUCLEOTIDE SEQUENCE [LARGE SCALE GENOMIC DNA]</scope>
    <source>
        <strain evidence="1">JCM 9140</strain>
    </source>
</reference>